<evidence type="ECO:0000313" key="7">
    <source>
        <dbReference type="EMBL" id="SFF48262.1"/>
    </source>
</evidence>
<dbReference type="Pfam" id="PF04198">
    <property type="entry name" value="Sugar-bind"/>
    <property type="match status" value="1"/>
</dbReference>
<accession>A0A1I2J0K5</accession>
<evidence type="ECO:0000313" key="8">
    <source>
        <dbReference type="Proteomes" id="UP000183410"/>
    </source>
</evidence>
<dbReference type="OrthoDB" id="58802at2"/>
<dbReference type="PANTHER" id="PTHR34294:SF1">
    <property type="entry name" value="TRANSCRIPTIONAL REGULATOR LSRR"/>
    <property type="match status" value="1"/>
</dbReference>
<keyword evidence="4" id="KW-0804">Transcription</keyword>
<organism evidence="7 8">
    <name type="scientific">Paenibacillus algorifonticola</name>
    <dbReference type="NCBI Taxonomy" id="684063"/>
    <lineage>
        <taxon>Bacteria</taxon>
        <taxon>Bacillati</taxon>
        <taxon>Bacillota</taxon>
        <taxon>Bacilli</taxon>
        <taxon>Bacillales</taxon>
        <taxon>Paenibacillaceae</taxon>
        <taxon>Paenibacillus</taxon>
    </lineage>
</organism>
<evidence type="ECO:0000256" key="3">
    <source>
        <dbReference type="ARBA" id="ARBA00023125"/>
    </source>
</evidence>
<dbReference type="Proteomes" id="UP000183410">
    <property type="component" value="Unassembled WGS sequence"/>
</dbReference>
<dbReference type="InterPro" id="IPR012318">
    <property type="entry name" value="HTH_CRP"/>
</dbReference>
<evidence type="ECO:0000256" key="4">
    <source>
        <dbReference type="ARBA" id="ARBA00023163"/>
    </source>
</evidence>
<dbReference type="SUPFAM" id="SSF88659">
    <property type="entry name" value="Sigma3 and sigma4 domains of RNA polymerase sigma factors"/>
    <property type="match status" value="1"/>
</dbReference>
<dbReference type="SUPFAM" id="SSF100950">
    <property type="entry name" value="NagB/RpiA/CoA transferase-like"/>
    <property type="match status" value="1"/>
</dbReference>
<dbReference type="Gene3D" id="3.40.50.1360">
    <property type="match status" value="1"/>
</dbReference>
<dbReference type="RefSeq" id="WP_046229525.1">
    <property type="nucleotide sequence ID" value="NZ_FONN01000050.1"/>
</dbReference>
<gene>
    <name evidence="7" type="ORF">SAMN04487969_1507</name>
</gene>
<dbReference type="InterPro" id="IPR051054">
    <property type="entry name" value="SorC_transcr_regulators"/>
</dbReference>
<evidence type="ECO:0000259" key="6">
    <source>
        <dbReference type="Pfam" id="PF13545"/>
    </source>
</evidence>
<dbReference type="GO" id="GO:0006355">
    <property type="term" value="P:regulation of DNA-templated transcription"/>
    <property type="evidence" value="ECO:0007669"/>
    <property type="project" value="InterPro"/>
</dbReference>
<dbReference type="GO" id="GO:0030246">
    <property type="term" value="F:carbohydrate binding"/>
    <property type="evidence" value="ECO:0007669"/>
    <property type="project" value="InterPro"/>
</dbReference>
<keyword evidence="3" id="KW-0238">DNA-binding</keyword>
<comment type="similarity">
    <text evidence="1">Belongs to the SorC transcriptional regulatory family.</text>
</comment>
<dbReference type="InterPro" id="IPR007324">
    <property type="entry name" value="Sugar-bd_dom_put"/>
</dbReference>
<evidence type="ECO:0000256" key="2">
    <source>
        <dbReference type="ARBA" id="ARBA00023015"/>
    </source>
</evidence>
<protein>
    <submittedName>
        <fullName evidence="7">Deoxyribonucleoside regulator</fullName>
    </submittedName>
</protein>
<feature type="domain" description="HTH crp-type" evidence="6">
    <location>
        <begin position="19"/>
        <end position="59"/>
    </location>
</feature>
<dbReference type="AlphaFoldDB" id="A0A1I2J0K5"/>
<keyword evidence="8" id="KW-1185">Reference proteome</keyword>
<dbReference type="EMBL" id="FONN01000050">
    <property type="protein sequence ID" value="SFF48262.1"/>
    <property type="molecule type" value="Genomic_DNA"/>
</dbReference>
<dbReference type="Pfam" id="PF13545">
    <property type="entry name" value="HTH_Crp_2"/>
    <property type="match status" value="1"/>
</dbReference>
<feature type="domain" description="Sugar-binding" evidence="5">
    <location>
        <begin position="60"/>
        <end position="312"/>
    </location>
</feature>
<dbReference type="InterPro" id="IPR013324">
    <property type="entry name" value="RNA_pol_sigma_r3/r4-like"/>
</dbReference>
<dbReference type="GO" id="GO:0003677">
    <property type="term" value="F:DNA binding"/>
    <property type="evidence" value="ECO:0007669"/>
    <property type="project" value="UniProtKB-KW"/>
</dbReference>
<keyword evidence="2" id="KW-0805">Transcription regulation</keyword>
<proteinExistence type="inferred from homology"/>
<evidence type="ECO:0000256" key="1">
    <source>
        <dbReference type="ARBA" id="ARBA00010466"/>
    </source>
</evidence>
<dbReference type="PANTHER" id="PTHR34294">
    <property type="entry name" value="TRANSCRIPTIONAL REGULATOR-RELATED"/>
    <property type="match status" value="1"/>
</dbReference>
<dbReference type="InterPro" id="IPR037171">
    <property type="entry name" value="NagB/RpiA_transferase-like"/>
</dbReference>
<dbReference type="Gene3D" id="1.10.10.60">
    <property type="entry name" value="Homeodomain-like"/>
    <property type="match status" value="1"/>
</dbReference>
<reference evidence="8" key="1">
    <citation type="submission" date="2016-10" db="EMBL/GenBank/DDBJ databases">
        <authorList>
            <person name="Varghese N."/>
            <person name="Submissions S."/>
        </authorList>
    </citation>
    <scope>NUCLEOTIDE SEQUENCE [LARGE SCALE GENOMIC DNA]</scope>
    <source>
        <strain evidence="8">CGMCC 1.10223</strain>
    </source>
</reference>
<name>A0A1I2J0K5_9BACL</name>
<evidence type="ECO:0000259" key="5">
    <source>
        <dbReference type="Pfam" id="PF04198"/>
    </source>
</evidence>
<sequence length="318" mass="35210">MEELSDKKMKMIEAARMYYELDYNQQEIAKKLGVSRPTVSRFLQQAKVDGIVQIKIMDPAADNAERERQLQERFGLKRAIVATVPKYEDAMAKRVIGEAAAAFLNETVQDGDTIAVTWGTTLYEVATRLPNKHAKKVKVVQLNGGVSHSETDTYAHEIAQLFAKAYQTSPYLIPLPAIVDHAVVKHAIEADRHIRKILDMGKKANIAVVTVGAPTEDSVLMRANYFSDEDLGIIFSRGVGDICSRFIDINGQLVSEELDLRTIGIDLGELKRKEWSVLVAGGPSKVEAVYGALAGQYANTLITDHITAKHLLDYKPEA</sequence>